<protein>
    <submittedName>
        <fullName evidence="4">FecR family protein</fullName>
    </submittedName>
</protein>
<dbReference type="EMBL" id="FMXQ01000002">
    <property type="protein sequence ID" value="SDB13891.1"/>
    <property type="molecule type" value="Genomic_DNA"/>
</dbReference>
<evidence type="ECO:0000259" key="3">
    <source>
        <dbReference type="Pfam" id="PF04773"/>
    </source>
</evidence>
<reference evidence="4 5" key="1">
    <citation type="submission" date="2016-10" db="EMBL/GenBank/DDBJ databases">
        <authorList>
            <person name="de Groot N.N."/>
        </authorList>
    </citation>
    <scope>NUCLEOTIDE SEQUENCE [LARGE SCALE GENOMIC DNA]</scope>
    <source>
        <strain evidence="4 5">ATCC 35022</strain>
    </source>
</reference>
<keyword evidence="5" id="KW-1185">Reference proteome</keyword>
<feature type="region of interest" description="Disordered" evidence="1">
    <location>
        <begin position="231"/>
        <end position="255"/>
    </location>
</feature>
<organism evidence="4 5">
    <name type="scientific">Bauldia litoralis</name>
    <dbReference type="NCBI Taxonomy" id="665467"/>
    <lineage>
        <taxon>Bacteria</taxon>
        <taxon>Pseudomonadati</taxon>
        <taxon>Pseudomonadota</taxon>
        <taxon>Alphaproteobacteria</taxon>
        <taxon>Hyphomicrobiales</taxon>
        <taxon>Kaistiaceae</taxon>
        <taxon>Bauldia</taxon>
    </lineage>
</organism>
<evidence type="ECO:0000313" key="4">
    <source>
        <dbReference type="EMBL" id="SDB13891.1"/>
    </source>
</evidence>
<dbReference type="Proteomes" id="UP000199071">
    <property type="component" value="Unassembled WGS sequence"/>
</dbReference>
<evidence type="ECO:0000313" key="5">
    <source>
        <dbReference type="Proteomes" id="UP000199071"/>
    </source>
</evidence>
<feature type="chain" id="PRO_5011437542" evidence="2">
    <location>
        <begin position="28"/>
        <end position="255"/>
    </location>
</feature>
<accession>A0A1G6AZP8</accession>
<feature type="domain" description="FecR protein" evidence="3">
    <location>
        <begin position="63"/>
        <end position="150"/>
    </location>
</feature>
<evidence type="ECO:0000256" key="1">
    <source>
        <dbReference type="SAM" id="MobiDB-lite"/>
    </source>
</evidence>
<keyword evidence="2" id="KW-0732">Signal</keyword>
<gene>
    <name evidence="4" type="ORF">SAMN02982931_01050</name>
</gene>
<feature type="signal peptide" evidence="2">
    <location>
        <begin position="1"/>
        <end position="27"/>
    </location>
</feature>
<dbReference type="AlphaFoldDB" id="A0A1G6AZP8"/>
<name>A0A1G6AZP8_9HYPH</name>
<dbReference type="InterPro" id="IPR006860">
    <property type="entry name" value="FecR"/>
</dbReference>
<proteinExistence type="predicted"/>
<evidence type="ECO:0000256" key="2">
    <source>
        <dbReference type="SAM" id="SignalP"/>
    </source>
</evidence>
<sequence length="255" mass="25927">MMRFFALGLGGMALATSLILPVHTVQAEVVGAAAAVRPSSTGTPPGGSSRTLQAGTKIVSQERIKTTGGGSLQVMFNDKSTMTIGPNSDLVIDKFVYNPKASGGNFAASLTKGALRFVGGQISHTTGATINTPVATLVIRGGAALVSHDSACQAKSTASRKSCTKVVCTGGACSVKSRINSRTFQLRINQAVEVGGLGAVEFNVSSVTLNDVAKGGSGGIVVGRTKGDSAKFTGKSTIDRTIIEQSPEPPPPPPP</sequence>
<dbReference type="Pfam" id="PF04773">
    <property type="entry name" value="FecR"/>
    <property type="match status" value="1"/>
</dbReference>
<dbReference type="STRING" id="665467.SAMN02982931_01050"/>